<keyword evidence="2" id="KW-0378">Hydrolase</keyword>
<proteinExistence type="predicted"/>
<protein>
    <submittedName>
        <fullName evidence="2">HNH endonuclease</fullName>
    </submittedName>
</protein>
<dbReference type="GO" id="GO:0004519">
    <property type="term" value="F:endonuclease activity"/>
    <property type="evidence" value="ECO:0007669"/>
    <property type="project" value="UniProtKB-KW"/>
</dbReference>
<dbReference type="NCBIfam" id="NF040563">
    <property type="entry name" value="guided_IscB"/>
    <property type="match status" value="1"/>
</dbReference>
<dbReference type="EMBL" id="JACJTA010000059">
    <property type="protein sequence ID" value="MBD2607317.1"/>
    <property type="molecule type" value="Genomic_DNA"/>
</dbReference>
<dbReference type="InterPro" id="IPR003615">
    <property type="entry name" value="HNH_nuc"/>
</dbReference>
<dbReference type="InterPro" id="IPR002711">
    <property type="entry name" value="HNH"/>
</dbReference>
<evidence type="ECO:0000259" key="1">
    <source>
        <dbReference type="SMART" id="SM00507"/>
    </source>
</evidence>
<dbReference type="RefSeq" id="WP_029637349.1">
    <property type="nucleotide sequence ID" value="NZ_JACJTA010000059.1"/>
</dbReference>
<dbReference type="Proteomes" id="UP000660380">
    <property type="component" value="Unassembled WGS sequence"/>
</dbReference>
<comment type="caution">
    <text evidence="2">The sequence shown here is derived from an EMBL/GenBank/DDBJ whole genome shotgun (WGS) entry which is preliminary data.</text>
</comment>
<keyword evidence="3" id="KW-1185">Reference proteome</keyword>
<gene>
    <name evidence="2" type="ORF">H6G81_22990</name>
</gene>
<dbReference type="Pfam" id="PF01844">
    <property type="entry name" value="HNH"/>
    <property type="match status" value="1"/>
</dbReference>
<dbReference type="CDD" id="cd00085">
    <property type="entry name" value="HNHc"/>
    <property type="match status" value="1"/>
</dbReference>
<evidence type="ECO:0000313" key="3">
    <source>
        <dbReference type="Proteomes" id="UP000660380"/>
    </source>
</evidence>
<keyword evidence="2" id="KW-0255">Endonuclease</keyword>
<keyword evidence="2" id="KW-0540">Nuclease</keyword>
<reference evidence="2 3" key="1">
    <citation type="journal article" date="2020" name="ISME J.">
        <title>Comparative genomics reveals insights into cyanobacterial evolution and habitat adaptation.</title>
        <authorList>
            <person name="Chen M.Y."/>
            <person name="Teng W.K."/>
            <person name="Zhao L."/>
            <person name="Hu C.X."/>
            <person name="Zhou Y.K."/>
            <person name="Han B.P."/>
            <person name="Song L.R."/>
            <person name="Shu W.S."/>
        </authorList>
    </citation>
    <scope>NUCLEOTIDE SEQUENCE [LARGE SCALE GENOMIC DNA]</scope>
    <source>
        <strain evidence="2 3">FACHB-248</strain>
    </source>
</reference>
<name>A0ABR8GVY9_9CYAN</name>
<dbReference type="SMART" id="SM00507">
    <property type="entry name" value="HNHc"/>
    <property type="match status" value="1"/>
</dbReference>
<organism evidence="2 3">
    <name type="scientific">Scytonema hofmannii FACHB-248</name>
    <dbReference type="NCBI Taxonomy" id="1842502"/>
    <lineage>
        <taxon>Bacteria</taxon>
        <taxon>Bacillati</taxon>
        <taxon>Cyanobacteriota</taxon>
        <taxon>Cyanophyceae</taxon>
        <taxon>Nostocales</taxon>
        <taxon>Scytonemataceae</taxon>
        <taxon>Scytonema</taxon>
    </lineage>
</organism>
<dbReference type="Pfam" id="PF14239">
    <property type="entry name" value="RRXRR"/>
    <property type="match status" value="1"/>
</dbReference>
<dbReference type="InterPro" id="IPR025938">
    <property type="entry name" value="RRXRR_dom"/>
</dbReference>
<dbReference type="Gene3D" id="1.10.30.50">
    <property type="match status" value="1"/>
</dbReference>
<sequence length="414" mass="46911">MSNFVLVLDTNKRPLDPVHPGTARKILTDKKASVFRRHPFTIILKDAFPSIAVKPIKIKLDPGSKTTGIALVQEGKVIFGAELQHRGQAIKGELETRKAVRRSRRNRHTRYRKPRFLNRVRRSGWLAPSLEHRVKTTMTWVNKLIRFAPIAEIFQELVRFDLQQLENPEISGIEYQQGELQGYEVREYLLEKWSRKCAYCNVENVPLQIEHIKPRASSGTNRISNLCLACEKCNIKKGTQDVALFLAKKPEVLKRVLSQAKCPLKDAAAVNSTRWTLFNALKETRLPVIVASGGKTKFNRRKLELPKTHWIDAACVGDCLSLKILTAKPLLIKSTGKGTRRLCRVNKLGFPCSKPRTTYTHGWNTGDIALCKGVVGRVVVQSSTRLEVRVDGKRIGGKLSDFRKLHNKDSYSYA</sequence>
<accession>A0ABR8GVY9</accession>
<evidence type="ECO:0000313" key="2">
    <source>
        <dbReference type="EMBL" id="MBD2607317.1"/>
    </source>
</evidence>
<dbReference type="InterPro" id="IPR047693">
    <property type="entry name" value="RNA-guided_IscB-like"/>
</dbReference>
<feature type="domain" description="HNH nuclease" evidence="1">
    <location>
        <begin position="184"/>
        <end position="235"/>
    </location>
</feature>